<dbReference type="Pfam" id="PF10324">
    <property type="entry name" value="7TM_GPCR_Srw"/>
    <property type="match status" value="1"/>
</dbReference>
<evidence type="ECO:0000313" key="7">
    <source>
        <dbReference type="EMBL" id="KAK5975093.1"/>
    </source>
</evidence>
<feature type="domain" description="G-protein coupled receptors family 1 profile" evidence="6">
    <location>
        <begin position="1"/>
        <end position="123"/>
    </location>
</feature>
<accession>A0AAN8ILJ3</accession>
<evidence type="ECO:0000256" key="3">
    <source>
        <dbReference type="ARBA" id="ARBA00022989"/>
    </source>
</evidence>
<gene>
    <name evidence="7" type="ORF">GCK32_014704</name>
</gene>
<dbReference type="InterPro" id="IPR053326">
    <property type="entry name" value="GPCR1-like"/>
</dbReference>
<dbReference type="AlphaFoldDB" id="A0AAN8ILJ3"/>
<name>A0AAN8ILJ3_TRICO</name>
<dbReference type="InterPro" id="IPR019427">
    <property type="entry name" value="7TM_GPCR_serpentine_rcpt_Srw"/>
</dbReference>
<keyword evidence="8" id="KW-1185">Reference proteome</keyword>
<dbReference type="Gene3D" id="1.20.1070.10">
    <property type="entry name" value="Rhodopsin 7-helix transmembrane proteins"/>
    <property type="match status" value="1"/>
</dbReference>
<feature type="transmembrane region" description="Helical" evidence="5">
    <location>
        <begin position="107"/>
        <end position="126"/>
    </location>
</feature>
<evidence type="ECO:0000259" key="6">
    <source>
        <dbReference type="PROSITE" id="PS50262"/>
    </source>
</evidence>
<organism evidence="7 8">
    <name type="scientific">Trichostrongylus colubriformis</name>
    <name type="common">Black scour worm</name>
    <dbReference type="NCBI Taxonomy" id="6319"/>
    <lineage>
        <taxon>Eukaryota</taxon>
        <taxon>Metazoa</taxon>
        <taxon>Ecdysozoa</taxon>
        <taxon>Nematoda</taxon>
        <taxon>Chromadorea</taxon>
        <taxon>Rhabditida</taxon>
        <taxon>Rhabditina</taxon>
        <taxon>Rhabditomorpha</taxon>
        <taxon>Strongyloidea</taxon>
        <taxon>Trichostrongylidae</taxon>
        <taxon>Trichostrongylus</taxon>
    </lineage>
</organism>
<dbReference type="SUPFAM" id="SSF81321">
    <property type="entry name" value="Family A G protein-coupled receptor-like"/>
    <property type="match status" value="1"/>
</dbReference>
<comment type="caution">
    <text evidence="7">The sequence shown here is derived from an EMBL/GenBank/DDBJ whole genome shotgun (WGS) entry which is preliminary data.</text>
</comment>
<evidence type="ECO:0000256" key="4">
    <source>
        <dbReference type="ARBA" id="ARBA00023136"/>
    </source>
</evidence>
<dbReference type="GO" id="GO:0008528">
    <property type="term" value="F:G protein-coupled peptide receptor activity"/>
    <property type="evidence" value="ECO:0007669"/>
    <property type="project" value="InterPro"/>
</dbReference>
<keyword evidence="4 5" id="KW-0472">Membrane</keyword>
<keyword evidence="2 5" id="KW-0812">Transmembrane</keyword>
<dbReference type="PANTHER" id="PTHR47632:SF4">
    <property type="entry name" value="G-PROTEIN COUPLED RECEPTORS FAMILY 1 PROFILE DOMAIN-CONTAINING PROTEIN"/>
    <property type="match status" value="1"/>
</dbReference>
<reference evidence="7 8" key="1">
    <citation type="submission" date="2019-10" db="EMBL/GenBank/DDBJ databases">
        <title>Assembly and Annotation for the nematode Trichostrongylus colubriformis.</title>
        <authorList>
            <person name="Martin J."/>
        </authorList>
    </citation>
    <scope>NUCLEOTIDE SEQUENCE [LARGE SCALE GENOMIC DNA]</scope>
    <source>
        <strain evidence="7">G859</strain>
        <tissue evidence="7">Whole worm</tissue>
    </source>
</reference>
<evidence type="ECO:0000256" key="1">
    <source>
        <dbReference type="ARBA" id="ARBA00004370"/>
    </source>
</evidence>
<sequence>MSICMNNFANVLRKLPHGSSQYNTVGVAPPLQSLRISFFTSLFSSKGSSNESSLKPTTSASGGGDDTITMIMVVILFLACNTLALVVNVIETFFDPDPLLLNLLSDASNFLVILNSSVNCVIYFVFNKEYREIATTKFHRLANKVSRKTLCRVCCHCCHGSQHHRELMYQPVANGHDKRRPQSLRCIVTENNGDTGT</sequence>
<dbReference type="PANTHER" id="PTHR47632">
    <property type="entry name" value="FMRFAMIDE PEPTIDE RECEPTOR FAMILY-RELATED"/>
    <property type="match status" value="1"/>
</dbReference>
<feature type="transmembrane region" description="Helical" evidence="5">
    <location>
        <begin position="68"/>
        <end position="87"/>
    </location>
</feature>
<protein>
    <recommendedName>
        <fullName evidence="6">G-protein coupled receptors family 1 profile domain-containing protein</fullName>
    </recommendedName>
</protein>
<evidence type="ECO:0000256" key="2">
    <source>
        <dbReference type="ARBA" id="ARBA00022692"/>
    </source>
</evidence>
<dbReference type="EMBL" id="WIXE01013464">
    <property type="protein sequence ID" value="KAK5975093.1"/>
    <property type="molecule type" value="Genomic_DNA"/>
</dbReference>
<evidence type="ECO:0000313" key="8">
    <source>
        <dbReference type="Proteomes" id="UP001331761"/>
    </source>
</evidence>
<evidence type="ECO:0000256" key="5">
    <source>
        <dbReference type="SAM" id="Phobius"/>
    </source>
</evidence>
<comment type="subcellular location">
    <subcellularLocation>
        <location evidence="1">Membrane</location>
    </subcellularLocation>
</comment>
<dbReference type="Proteomes" id="UP001331761">
    <property type="component" value="Unassembled WGS sequence"/>
</dbReference>
<feature type="non-terminal residue" evidence="7">
    <location>
        <position position="197"/>
    </location>
</feature>
<keyword evidence="3 5" id="KW-1133">Transmembrane helix</keyword>
<dbReference type="GO" id="GO:0016020">
    <property type="term" value="C:membrane"/>
    <property type="evidence" value="ECO:0007669"/>
    <property type="project" value="UniProtKB-SubCell"/>
</dbReference>
<dbReference type="InterPro" id="IPR017452">
    <property type="entry name" value="GPCR_Rhodpsn_7TM"/>
</dbReference>
<proteinExistence type="predicted"/>
<dbReference type="PROSITE" id="PS50262">
    <property type="entry name" value="G_PROTEIN_RECEP_F1_2"/>
    <property type="match status" value="1"/>
</dbReference>